<sequence length="89" mass="10308">MGPERFTYNRASLQAAFVKEMEREGWLGLIAIRYNDVRDGTTSSAMVLEQYRAAWEGKGMLQENSLYIDSFSPKQDRKRHARDVGFTAW</sequence>
<dbReference type="AlphaFoldDB" id="A0A9N9VK49"/>
<dbReference type="Pfam" id="PF18566">
    <property type="entry name" value="Ldi"/>
    <property type="match status" value="1"/>
</dbReference>
<dbReference type="OrthoDB" id="9979195at2759"/>
<name>A0A9N9VK49_9HYPO</name>
<dbReference type="Proteomes" id="UP000696573">
    <property type="component" value="Unassembled WGS sequence"/>
</dbReference>
<evidence type="ECO:0000259" key="1">
    <source>
        <dbReference type="Pfam" id="PF18566"/>
    </source>
</evidence>
<organism evidence="2 3">
    <name type="scientific">Clonostachys rhizophaga</name>
    <dbReference type="NCBI Taxonomy" id="160324"/>
    <lineage>
        <taxon>Eukaryota</taxon>
        <taxon>Fungi</taxon>
        <taxon>Dikarya</taxon>
        <taxon>Ascomycota</taxon>
        <taxon>Pezizomycotina</taxon>
        <taxon>Sordariomycetes</taxon>
        <taxon>Hypocreomycetidae</taxon>
        <taxon>Hypocreales</taxon>
        <taxon>Bionectriaceae</taxon>
        <taxon>Clonostachys</taxon>
    </lineage>
</organism>
<protein>
    <recommendedName>
        <fullName evidence="1">Linalool dehydratase/isomerase domain-containing protein</fullName>
    </recommendedName>
</protein>
<evidence type="ECO:0000313" key="3">
    <source>
        <dbReference type="Proteomes" id="UP000696573"/>
    </source>
</evidence>
<gene>
    <name evidence="2" type="ORF">CRHIZ90672A_00001780</name>
</gene>
<dbReference type="EMBL" id="CABFNQ020000730">
    <property type="protein sequence ID" value="CAH0027812.1"/>
    <property type="molecule type" value="Genomic_DNA"/>
</dbReference>
<dbReference type="InterPro" id="IPR041411">
    <property type="entry name" value="Ldi"/>
</dbReference>
<accession>A0A9N9VK49</accession>
<comment type="caution">
    <text evidence="2">The sequence shown here is derived from an EMBL/GenBank/DDBJ whole genome shotgun (WGS) entry which is preliminary data.</text>
</comment>
<reference evidence="2" key="1">
    <citation type="submission" date="2021-10" db="EMBL/GenBank/DDBJ databases">
        <authorList>
            <person name="Piombo E."/>
        </authorList>
    </citation>
    <scope>NUCLEOTIDE SEQUENCE</scope>
</reference>
<evidence type="ECO:0000313" key="2">
    <source>
        <dbReference type="EMBL" id="CAH0027812.1"/>
    </source>
</evidence>
<keyword evidence="3" id="KW-1185">Reference proteome</keyword>
<feature type="domain" description="Linalool dehydratase/isomerase" evidence="1">
    <location>
        <begin position="28"/>
        <end position="89"/>
    </location>
</feature>
<proteinExistence type="predicted"/>